<dbReference type="OrthoDB" id="1357404at2"/>
<dbReference type="Pfam" id="PF13384">
    <property type="entry name" value="HTH_23"/>
    <property type="match status" value="1"/>
</dbReference>
<gene>
    <name evidence="1" type="ORF">SAMN04488062_1343</name>
</gene>
<dbReference type="EMBL" id="FNDB01000034">
    <property type="protein sequence ID" value="SDI27212.1"/>
    <property type="molecule type" value="Genomic_DNA"/>
</dbReference>
<keyword evidence="2" id="KW-1185">Reference proteome</keyword>
<dbReference type="GO" id="GO:0003677">
    <property type="term" value="F:DNA binding"/>
    <property type="evidence" value="ECO:0007669"/>
    <property type="project" value="UniProtKB-KW"/>
</dbReference>
<proteinExistence type="predicted"/>
<keyword evidence="1" id="KW-0238">DNA-binding</keyword>
<protein>
    <submittedName>
        <fullName evidence="1">Homeodomain-like domain-containing protein</fullName>
    </submittedName>
</protein>
<organism evidence="1 2">
    <name type="scientific">Flavobacterium omnivorum</name>
    <dbReference type="NCBI Taxonomy" id="178355"/>
    <lineage>
        <taxon>Bacteria</taxon>
        <taxon>Pseudomonadati</taxon>
        <taxon>Bacteroidota</taxon>
        <taxon>Flavobacteriia</taxon>
        <taxon>Flavobacteriales</taxon>
        <taxon>Flavobacteriaceae</taxon>
        <taxon>Flavobacterium</taxon>
    </lineage>
</organism>
<dbReference type="Proteomes" id="UP000199274">
    <property type="component" value="Unassembled WGS sequence"/>
</dbReference>
<evidence type="ECO:0000313" key="2">
    <source>
        <dbReference type="Proteomes" id="UP000199274"/>
    </source>
</evidence>
<dbReference type="SUPFAM" id="SSF46689">
    <property type="entry name" value="Homeodomain-like"/>
    <property type="match status" value="1"/>
</dbReference>
<dbReference type="InterPro" id="IPR009057">
    <property type="entry name" value="Homeodomain-like_sf"/>
</dbReference>
<keyword evidence="1" id="KW-0371">Homeobox</keyword>
<name>A0A1G8J7Y5_9FLAO</name>
<reference evidence="2" key="1">
    <citation type="submission" date="2016-10" db="EMBL/GenBank/DDBJ databases">
        <authorList>
            <person name="Varghese N."/>
            <person name="Submissions S."/>
        </authorList>
    </citation>
    <scope>NUCLEOTIDE SEQUENCE [LARGE SCALE GENOMIC DNA]</scope>
    <source>
        <strain evidence="2">CGMCC 1.2747</strain>
    </source>
</reference>
<evidence type="ECO:0000313" key="1">
    <source>
        <dbReference type="EMBL" id="SDI27212.1"/>
    </source>
</evidence>
<accession>A0A1G8J7Y5</accession>
<dbReference type="AlphaFoldDB" id="A0A1G8J7Y5"/>
<sequence>MSYFVGFMGYNLYIYLIMRYVTLKNEEIEVLENLHQNSPNNTIRKRSQCLVLSHQRRKIIDLASIFNVSRRTIERWFDSWTEIGVDSLGIAEGRGAKTLLKDYSKEVSEQLELHNRNLKNVLIYFEEQHNIIICKKTLQNFLKVTGL</sequence>